<dbReference type="AlphaFoldDB" id="F1L5T7"/>
<evidence type="ECO:0000256" key="8">
    <source>
        <dbReference type="ARBA" id="ARBA00049527"/>
    </source>
</evidence>
<evidence type="ECO:0000256" key="7">
    <source>
        <dbReference type="ARBA" id="ARBA00039150"/>
    </source>
</evidence>
<accession>F1L5T7</accession>
<dbReference type="InterPro" id="IPR029058">
    <property type="entry name" value="AB_hydrolase_fold"/>
</dbReference>
<evidence type="ECO:0000256" key="1">
    <source>
        <dbReference type="ARBA" id="ARBA00004502"/>
    </source>
</evidence>
<organism evidence="10">
    <name type="scientific">Ascaris suum</name>
    <name type="common">Pig roundworm</name>
    <name type="synonym">Ascaris lumbricoides</name>
    <dbReference type="NCBI Taxonomy" id="6253"/>
    <lineage>
        <taxon>Eukaryota</taxon>
        <taxon>Metazoa</taxon>
        <taxon>Ecdysozoa</taxon>
        <taxon>Nematoda</taxon>
        <taxon>Chromadorea</taxon>
        <taxon>Rhabditida</taxon>
        <taxon>Spirurina</taxon>
        <taxon>Ascaridomorpha</taxon>
        <taxon>Ascaridoidea</taxon>
        <taxon>Ascarididae</taxon>
        <taxon>Ascaris</taxon>
    </lineage>
</organism>
<evidence type="ECO:0000256" key="3">
    <source>
        <dbReference type="ARBA" id="ARBA00019242"/>
    </source>
</evidence>
<evidence type="ECO:0000256" key="6">
    <source>
        <dbReference type="ARBA" id="ARBA00031924"/>
    </source>
</evidence>
<proteinExistence type="evidence at transcript level"/>
<evidence type="ECO:0000256" key="5">
    <source>
        <dbReference type="ARBA" id="ARBA00022801"/>
    </source>
</evidence>
<dbReference type="GO" id="GO:0004771">
    <property type="term" value="F:sterol ester esterase activity"/>
    <property type="evidence" value="ECO:0007669"/>
    <property type="project" value="UniProtKB-EC"/>
</dbReference>
<evidence type="ECO:0000256" key="9">
    <source>
        <dbReference type="SAM" id="SignalP"/>
    </source>
</evidence>
<dbReference type="GO" id="GO:0019915">
    <property type="term" value="P:lipid storage"/>
    <property type="evidence" value="ECO:0007669"/>
    <property type="project" value="InterPro"/>
</dbReference>
<dbReference type="EMBL" id="JI171956">
    <property type="protein sequence ID" value="ADY45491.1"/>
    <property type="molecule type" value="mRNA"/>
</dbReference>
<dbReference type="Pfam" id="PF10230">
    <property type="entry name" value="LIDHydrolase"/>
    <property type="match status" value="1"/>
</dbReference>
<feature type="chain" id="PRO_5003268371" description="Lipid droplet-associated hydrolase" evidence="9">
    <location>
        <begin position="17"/>
        <end position="342"/>
    </location>
</feature>
<feature type="signal peptide" evidence="9">
    <location>
        <begin position="1"/>
        <end position="16"/>
    </location>
</feature>
<sequence>MVWWWLMIWWWLMAWAIQRSVQWLPVAGRWTRISIMGSQLDQDVIKIPIGDIDDRRTIILMIPGNPGNEGFYEYFAREILTNLENEKQKTLHSSSNQYVFYTISHLNHVRLPDELSRNGTHKSTDRFNLDDQVRHKIDFCLEYLPKTTRIIIFGHSIGSYIMLRILPELLENKYNVVCAGSLFPTIERMAESPNGQRLLPILSRLNTIDSLLTALLFWLNLLPVAFKRWLCSWYLRADTAPKCILESAVELLDVNVLRNIIHMCVDELNTVCKLNESFIKYTDCIRFYYGRTDGWCPIRLGNEMKKRLGEGLVKIDDANCEHAFVISNNEVIARKVLDWILQ</sequence>
<keyword evidence="9" id="KW-0732">Signal</keyword>
<dbReference type="PANTHER" id="PTHR13390:SF0">
    <property type="entry name" value="LIPID DROPLET-ASSOCIATED HYDROLASE"/>
    <property type="match status" value="1"/>
</dbReference>
<dbReference type="PANTHER" id="PTHR13390">
    <property type="entry name" value="LIPASE"/>
    <property type="match status" value="1"/>
</dbReference>
<keyword evidence="5" id="KW-0378">Hydrolase</keyword>
<keyword evidence="4" id="KW-0551">Lipid droplet</keyword>
<protein>
    <recommendedName>
        <fullName evidence="3">Lipid droplet-associated hydrolase</fullName>
        <ecNumber evidence="7">3.1.1.13</ecNumber>
    </recommendedName>
    <alternativeName>
        <fullName evidence="6">Lipid droplet-associated serine hydrolase</fullName>
    </alternativeName>
</protein>
<dbReference type="EC" id="3.1.1.13" evidence="7"/>
<dbReference type="SUPFAM" id="SSF53474">
    <property type="entry name" value="alpha/beta-Hydrolases"/>
    <property type="match status" value="1"/>
</dbReference>
<reference evidence="10" key="1">
    <citation type="journal article" date="2011" name="Genome Res.">
        <title>Deep small RNA sequencing from the nematode Ascaris reveals conservation, functional diversification, and novel developmental profiles.</title>
        <authorList>
            <person name="Wang J."/>
            <person name="Czech B."/>
            <person name="Crunk A."/>
            <person name="Wallace A."/>
            <person name="Mitreva M."/>
            <person name="Hannon G.J."/>
            <person name="Davis R.E."/>
        </authorList>
    </citation>
    <scope>NUCLEOTIDE SEQUENCE</scope>
</reference>
<comment type="similarity">
    <text evidence="2">Belongs to the AB hydrolase superfamily. LDAH family.</text>
</comment>
<evidence type="ECO:0000256" key="4">
    <source>
        <dbReference type="ARBA" id="ARBA00022677"/>
    </source>
</evidence>
<evidence type="ECO:0000256" key="2">
    <source>
        <dbReference type="ARBA" id="ARBA00008300"/>
    </source>
</evidence>
<name>F1L5T7_ASCSU</name>
<evidence type="ECO:0000313" key="10">
    <source>
        <dbReference type="EMBL" id="ADY45491.1"/>
    </source>
</evidence>
<dbReference type="GO" id="GO:0005811">
    <property type="term" value="C:lipid droplet"/>
    <property type="evidence" value="ECO:0007669"/>
    <property type="project" value="UniProtKB-SubCell"/>
</dbReference>
<dbReference type="InterPro" id="IPR019363">
    <property type="entry name" value="LDAH"/>
</dbReference>
<dbReference type="Gene3D" id="3.40.50.1820">
    <property type="entry name" value="alpha/beta hydrolase"/>
    <property type="match status" value="1"/>
</dbReference>
<comment type="catalytic activity">
    <reaction evidence="8">
        <text>a cholesterol ester + H2O = cholesterol + a fatty acid + H(+)</text>
        <dbReference type="Rhea" id="RHEA:36403"/>
        <dbReference type="ChEBI" id="CHEBI:15377"/>
        <dbReference type="ChEBI" id="CHEBI:15378"/>
        <dbReference type="ChEBI" id="CHEBI:16113"/>
        <dbReference type="ChEBI" id="CHEBI:17002"/>
        <dbReference type="ChEBI" id="CHEBI:28868"/>
        <dbReference type="EC" id="3.1.1.13"/>
    </reaction>
    <physiologicalReaction direction="left-to-right" evidence="8">
        <dbReference type="Rhea" id="RHEA:36404"/>
    </physiologicalReaction>
</comment>
<comment type="subcellular location">
    <subcellularLocation>
        <location evidence="1">Lipid droplet</location>
    </subcellularLocation>
</comment>